<reference evidence="3 4" key="1">
    <citation type="journal article" date="2021" name="Int. J. Syst. Evol. Microbiol.">
        <title>Reticulibacter mediterranei gen. nov., sp. nov., within the new family Reticulibacteraceae fam. nov., and Ktedonospora formicarum gen. nov., sp. nov., Ktedonobacter robiniae sp. nov., Dictyobacter formicarum sp. nov. and Dictyobacter arantiisoli sp. nov., belonging to the class Ktedonobacteria.</title>
        <authorList>
            <person name="Yabe S."/>
            <person name="Zheng Y."/>
            <person name="Wang C.M."/>
            <person name="Sakai Y."/>
            <person name="Abe K."/>
            <person name="Yokota A."/>
            <person name="Donadio S."/>
            <person name="Cavaletti L."/>
            <person name="Monciardini P."/>
        </authorList>
    </citation>
    <scope>NUCLEOTIDE SEQUENCE [LARGE SCALE GENOMIC DNA]</scope>
    <source>
        <strain evidence="3 4">SOSP1-30</strain>
    </source>
</reference>
<accession>A0ABQ3UP77</accession>
<keyword evidence="1" id="KW-0472">Membrane</keyword>
<evidence type="ECO:0000313" key="4">
    <source>
        <dbReference type="Proteomes" id="UP000654345"/>
    </source>
</evidence>
<proteinExistence type="predicted"/>
<keyword evidence="1" id="KW-1133">Transmembrane helix</keyword>
<dbReference type="InterPro" id="IPR018649">
    <property type="entry name" value="SHOCT"/>
</dbReference>
<evidence type="ECO:0000256" key="1">
    <source>
        <dbReference type="SAM" id="Phobius"/>
    </source>
</evidence>
<evidence type="ECO:0000259" key="2">
    <source>
        <dbReference type="Pfam" id="PF09851"/>
    </source>
</evidence>
<protein>
    <recommendedName>
        <fullName evidence="2">SHOCT domain-containing protein</fullName>
    </recommendedName>
</protein>
<dbReference type="Pfam" id="PF09851">
    <property type="entry name" value="SHOCT"/>
    <property type="match status" value="1"/>
</dbReference>
<name>A0ABQ3UP77_9CHLR</name>
<sequence length="92" mass="10103">MHWEHWGAGAAAGASLWPLHFFCLLLIGLLIGGAIYWLNHRGKELGSFPSGIPRSEPASPAGPDAMEVLRQRYARGEIDATTFEQMRERLGG</sequence>
<evidence type="ECO:0000313" key="3">
    <source>
        <dbReference type="EMBL" id="GHO54483.1"/>
    </source>
</evidence>
<comment type="caution">
    <text evidence="3">The sequence shown here is derived from an EMBL/GenBank/DDBJ whole genome shotgun (WGS) entry which is preliminary data.</text>
</comment>
<gene>
    <name evidence="3" type="ORF">KSB_29580</name>
</gene>
<feature type="domain" description="SHOCT" evidence="2">
    <location>
        <begin position="64"/>
        <end position="90"/>
    </location>
</feature>
<dbReference type="RefSeq" id="WP_201371189.1">
    <property type="nucleotide sequence ID" value="NZ_BNJG01000001.1"/>
</dbReference>
<keyword evidence="1" id="KW-0812">Transmembrane</keyword>
<feature type="transmembrane region" description="Helical" evidence="1">
    <location>
        <begin position="16"/>
        <end position="38"/>
    </location>
</feature>
<organism evidence="3 4">
    <name type="scientific">Ktedonobacter robiniae</name>
    <dbReference type="NCBI Taxonomy" id="2778365"/>
    <lineage>
        <taxon>Bacteria</taxon>
        <taxon>Bacillati</taxon>
        <taxon>Chloroflexota</taxon>
        <taxon>Ktedonobacteria</taxon>
        <taxon>Ktedonobacterales</taxon>
        <taxon>Ktedonobacteraceae</taxon>
        <taxon>Ktedonobacter</taxon>
    </lineage>
</organism>
<dbReference type="EMBL" id="BNJG01000001">
    <property type="protein sequence ID" value="GHO54483.1"/>
    <property type="molecule type" value="Genomic_DNA"/>
</dbReference>
<dbReference type="Proteomes" id="UP000654345">
    <property type="component" value="Unassembled WGS sequence"/>
</dbReference>
<keyword evidence="4" id="KW-1185">Reference proteome</keyword>